<evidence type="ECO:0000256" key="1">
    <source>
        <dbReference type="SAM" id="MobiDB-lite"/>
    </source>
</evidence>
<proteinExistence type="predicted"/>
<accession>A0ABC8LWL8</accession>
<feature type="region of interest" description="Disordered" evidence="1">
    <location>
        <begin position="107"/>
        <end position="127"/>
    </location>
</feature>
<protein>
    <submittedName>
        <fullName evidence="2">Uncharacterized protein</fullName>
    </submittedName>
</protein>
<dbReference type="Proteomes" id="UP001642260">
    <property type="component" value="Unassembled WGS sequence"/>
</dbReference>
<dbReference type="AlphaFoldDB" id="A0ABC8LWL8"/>
<dbReference type="PANTHER" id="PTHR36322">
    <property type="entry name" value="TRANSMEMBRANE PROTEIN"/>
    <property type="match status" value="1"/>
</dbReference>
<dbReference type="PANTHER" id="PTHR36322:SF5">
    <property type="match status" value="1"/>
</dbReference>
<sequence>MLTAASFLPTRLSRFVFFLLCSPILLPLLCLSIPLLCAVEIFSRLRCRIAKSAAPSSVVTEVLAAGEDDLRRCEEGCGELVAEEDETECSLLERYLEDQARSIYDCGVGDEEDEGGDRDPIRVPLLS</sequence>
<comment type="caution">
    <text evidence="2">The sequence shown here is derived from an EMBL/GenBank/DDBJ whole genome shotgun (WGS) entry which is preliminary data.</text>
</comment>
<name>A0ABC8LWL8_ERUVS</name>
<evidence type="ECO:0000313" key="2">
    <source>
        <dbReference type="EMBL" id="CAH8388249.1"/>
    </source>
</evidence>
<dbReference type="EMBL" id="CAKOAT010788487">
    <property type="protein sequence ID" value="CAH8388249.1"/>
    <property type="molecule type" value="Genomic_DNA"/>
</dbReference>
<keyword evidence="3" id="KW-1185">Reference proteome</keyword>
<reference evidence="2 3" key="1">
    <citation type="submission" date="2022-03" db="EMBL/GenBank/DDBJ databases">
        <authorList>
            <person name="Macdonald S."/>
            <person name="Ahmed S."/>
            <person name="Newling K."/>
        </authorList>
    </citation>
    <scope>NUCLEOTIDE SEQUENCE [LARGE SCALE GENOMIC DNA]</scope>
</reference>
<gene>
    <name evidence="2" type="ORF">ERUC_LOCUS40732</name>
</gene>
<evidence type="ECO:0000313" key="3">
    <source>
        <dbReference type="Proteomes" id="UP001642260"/>
    </source>
</evidence>
<organism evidence="2 3">
    <name type="scientific">Eruca vesicaria subsp. sativa</name>
    <name type="common">Garden rocket</name>
    <name type="synonym">Eruca sativa</name>
    <dbReference type="NCBI Taxonomy" id="29727"/>
    <lineage>
        <taxon>Eukaryota</taxon>
        <taxon>Viridiplantae</taxon>
        <taxon>Streptophyta</taxon>
        <taxon>Embryophyta</taxon>
        <taxon>Tracheophyta</taxon>
        <taxon>Spermatophyta</taxon>
        <taxon>Magnoliopsida</taxon>
        <taxon>eudicotyledons</taxon>
        <taxon>Gunneridae</taxon>
        <taxon>Pentapetalae</taxon>
        <taxon>rosids</taxon>
        <taxon>malvids</taxon>
        <taxon>Brassicales</taxon>
        <taxon>Brassicaceae</taxon>
        <taxon>Brassiceae</taxon>
        <taxon>Eruca</taxon>
    </lineage>
</organism>